<name>A0A0E0HXT6_ORYNI</name>
<dbReference type="InterPro" id="IPR023213">
    <property type="entry name" value="CAT-like_dom_sf"/>
</dbReference>
<sequence>MAPSMQWITTVVRSCPLCVLLSRYGDKELLHRRDVKYSLTKALVAFYPFAGQLGVDGAGHIQIDYTGHVPPRLRCGGVVLSLASIARASAEALLPPTETPHLYRDSDVLRPQAAHHMCHVYYARSLGPLRYMPQAAPLAYAVITLSKQQLATSRCKQIIIMLNKQQEQG</sequence>
<reference evidence="1" key="2">
    <citation type="submission" date="2018-04" db="EMBL/GenBank/DDBJ databases">
        <title>OnivRS2 (Oryza nivara Reference Sequence Version 2).</title>
        <authorList>
            <person name="Zhang J."/>
            <person name="Kudrna D."/>
            <person name="Lee S."/>
            <person name="Talag J."/>
            <person name="Rajasekar S."/>
            <person name="Welchert J."/>
            <person name="Hsing Y.-I."/>
            <person name="Wing R.A."/>
        </authorList>
    </citation>
    <scope>NUCLEOTIDE SEQUENCE [LARGE SCALE GENOMIC DNA]</scope>
    <source>
        <strain evidence="1">SL10</strain>
    </source>
</reference>
<protein>
    <submittedName>
        <fullName evidence="1">Uncharacterized protein</fullName>
    </submittedName>
</protein>
<keyword evidence="2" id="KW-1185">Reference proteome</keyword>
<accession>A0A0E0HXT6</accession>
<reference evidence="1" key="1">
    <citation type="submission" date="2015-04" db="UniProtKB">
        <authorList>
            <consortium name="EnsemblPlants"/>
        </authorList>
    </citation>
    <scope>IDENTIFICATION</scope>
    <source>
        <strain evidence="1">SL10</strain>
    </source>
</reference>
<organism evidence="1">
    <name type="scientific">Oryza nivara</name>
    <name type="common">Indian wild rice</name>
    <name type="synonym">Oryza sativa f. spontanea</name>
    <dbReference type="NCBI Taxonomy" id="4536"/>
    <lineage>
        <taxon>Eukaryota</taxon>
        <taxon>Viridiplantae</taxon>
        <taxon>Streptophyta</taxon>
        <taxon>Embryophyta</taxon>
        <taxon>Tracheophyta</taxon>
        <taxon>Spermatophyta</taxon>
        <taxon>Magnoliopsida</taxon>
        <taxon>Liliopsida</taxon>
        <taxon>Poales</taxon>
        <taxon>Poaceae</taxon>
        <taxon>BOP clade</taxon>
        <taxon>Oryzoideae</taxon>
        <taxon>Oryzeae</taxon>
        <taxon>Oryzinae</taxon>
        <taxon>Oryza</taxon>
    </lineage>
</organism>
<dbReference type="Gramene" id="ONIVA07G05000.1">
    <property type="protein sequence ID" value="ONIVA07G05000.1"/>
    <property type="gene ID" value="ONIVA07G05000"/>
</dbReference>
<dbReference type="EnsemblPlants" id="ONIVA07G05000.1">
    <property type="protein sequence ID" value="ONIVA07G05000.1"/>
    <property type="gene ID" value="ONIVA07G05000"/>
</dbReference>
<dbReference type="GO" id="GO:0050734">
    <property type="term" value="F:hydroxycinnamoyltransferase activity"/>
    <property type="evidence" value="ECO:0007669"/>
    <property type="project" value="UniProtKB-ARBA"/>
</dbReference>
<dbReference type="AlphaFoldDB" id="A0A0E0HXT6"/>
<dbReference type="OMA" id="MQWITTV"/>
<evidence type="ECO:0000313" key="1">
    <source>
        <dbReference type="EnsemblPlants" id="ONIVA07G05000.1"/>
    </source>
</evidence>
<dbReference type="Gene3D" id="3.30.559.10">
    <property type="entry name" value="Chloramphenicol acetyltransferase-like domain"/>
    <property type="match status" value="1"/>
</dbReference>
<dbReference type="HOGENOM" id="CLU_131765_0_0_1"/>
<proteinExistence type="predicted"/>
<dbReference type="Proteomes" id="UP000006591">
    <property type="component" value="Chromosome 7"/>
</dbReference>
<evidence type="ECO:0000313" key="2">
    <source>
        <dbReference type="Proteomes" id="UP000006591"/>
    </source>
</evidence>